<organism evidence="5">
    <name type="scientific">Cladocopium goreaui</name>
    <dbReference type="NCBI Taxonomy" id="2562237"/>
    <lineage>
        <taxon>Eukaryota</taxon>
        <taxon>Sar</taxon>
        <taxon>Alveolata</taxon>
        <taxon>Dinophyceae</taxon>
        <taxon>Suessiales</taxon>
        <taxon>Symbiodiniaceae</taxon>
        <taxon>Cladocopium</taxon>
    </lineage>
</organism>
<sequence length="1456" mass="159575">MDHIVSVNTDADEPLDADPLLRQLREQRYGLPQKVRFVGSKYGICIVLVVLLVLPLIVNFGPPWNYSSELEPKAFNAMAKKQEELGGQGGTLETGPGCPSTCGSFVACELNVSSENNLLPLQLFTFFGLFPLPKGLEDLALTNRLYNKQITVFKEEYQCPDSDCWIPNAFLNDDFCDCPGTCADERNHDCETCGGTGGGIRPGVGCPTICAGLNDINSISCLGAGTSEGTTFVCPGSNCGIDPLFVDDNRCDCPDCADETNWTCSNCSCPSICGVSLYPCDGSGVFSCPTSSPDDQICNLPGSLQQNLVCDCPGTCADELGGPGPPGFSFDCATCRCPLSCGQDTFGGLSNCISEFFFFLFPPFRCRDGCEIPWFFQDDGTCHCSDCEDESAWDCTTCACPEFCNQNLRSCLDIYFQCPESSCTISIEEFNNNRCDCPGTCADEENWTCESCETFGYGCPANTSCGVGNDCDRRILTCQEVPGEPTCEYVGYQFNDDHCDCPLCDDEPFWDCSSCFNGCPTSACVERGPECRPKRVYPGFEVQCPGQVGCSIDSSLIEDGQCECPFTCADETKTYRCPVFADCMGPFCPPNCADIECPTRRLSELELNKSLHRASSSASPHAARAPANSPQSSANTVPQNHLTTGSQGIVDSIVVCLGVIQEAIKAVHMQRQEHDAKDGKDGTAKESDAMGDQRVRREALEKSFGRVNPALVAMHAALEAAFEQHGAKEAMEAMKVPSKKTDQTKTSTTMPALAFTEPLSRVVLREAVEIFFDPKHAEPKHWEKLKEGLMKKFTAPGFQAAERRAAQERRLQDIAATTKPTKSKQEAFKDVKEQLRHSDKFDPLIFLLQEMARVHYAKMGPKMQSIKSEPGESHVAQPRLLQVLHGFKKTSTNPPGRRAQADLISILAPPDAFRCPGDEGCVLPRAYVNDRKCDCLDCADEDSFTCDTCVPDEPFSSRAGVNDQTALGASLGVSLGAAIGIGLGVGLGISAGLGAYIAAGFVQLSVMNAEEFISNPQVQAGMKQAFLRLAGLKVAETAVELNWACASDALSKIATRRLQQSVNLCFEISIEGKKESADVCQVLSSTSLTGAQSVIKEELTKAGADDSIELVQWTPEENPLSKNPTQGELQGARDVSGFINKKFFHPSTLRNQEKLWKAQTEEEREMRKQQELEKRRDEERQVEELRKQMYLSGQGKSSDFLSSAAEASAASSHLGNSEKEELKRAIAEQKRRTKLKRAQADKADKGASDEEGDEPPSKSGAAAAARTFAKSRYPEDVYESEHTAVWGSWYSKDEDRWGFGCCKLLVRNEQCPLFEASDDKPGKKDKDKDRRDLSRRKEDPPQGGEIQGRESAAAKSEPEPTAVIDPTTLLDTRMLEAASKRQKIKSFKELKELASSKDPWIFMIFTHTHIYIYIFMRFLNFLNLSHERGGLKLCISRRQSSRAGAFALRYFSALFL</sequence>
<feature type="compositionally biased region" description="Polar residues" evidence="2">
    <location>
        <begin position="628"/>
        <end position="643"/>
    </location>
</feature>
<protein>
    <recommendedName>
        <fullName evidence="4">CBF1-interacting co-repressor CIR N-terminal domain-containing protein</fullName>
    </recommendedName>
</protein>
<dbReference type="EMBL" id="CAMXCT020003001">
    <property type="protein sequence ID" value="CAL1155175.1"/>
    <property type="molecule type" value="Genomic_DNA"/>
</dbReference>
<keyword evidence="1" id="KW-0175">Coiled coil</keyword>
<feature type="region of interest" description="Disordered" evidence="2">
    <location>
        <begin position="1229"/>
        <end position="1265"/>
    </location>
</feature>
<evidence type="ECO:0000256" key="1">
    <source>
        <dbReference type="SAM" id="Coils"/>
    </source>
</evidence>
<evidence type="ECO:0000256" key="2">
    <source>
        <dbReference type="SAM" id="MobiDB-lite"/>
    </source>
</evidence>
<dbReference type="InterPro" id="IPR019339">
    <property type="entry name" value="CIR_N_dom"/>
</dbReference>
<keyword evidence="3" id="KW-0812">Transmembrane</keyword>
<evidence type="ECO:0000313" key="5">
    <source>
        <dbReference type="EMBL" id="CAI4001800.1"/>
    </source>
</evidence>
<dbReference type="SMART" id="SM01083">
    <property type="entry name" value="Cir_N"/>
    <property type="match status" value="1"/>
</dbReference>
<proteinExistence type="predicted"/>
<feature type="compositionally biased region" description="Basic and acidic residues" evidence="2">
    <location>
        <begin position="1238"/>
        <end position="1248"/>
    </location>
</feature>
<evidence type="ECO:0000256" key="3">
    <source>
        <dbReference type="SAM" id="Phobius"/>
    </source>
</evidence>
<accession>A0A9P1D2I7</accession>
<evidence type="ECO:0000313" key="7">
    <source>
        <dbReference type="Proteomes" id="UP001152797"/>
    </source>
</evidence>
<dbReference type="Pfam" id="PF10197">
    <property type="entry name" value="Cir_N"/>
    <property type="match status" value="1"/>
</dbReference>
<reference evidence="5" key="1">
    <citation type="submission" date="2022-10" db="EMBL/GenBank/DDBJ databases">
        <authorList>
            <person name="Chen Y."/>
            <person name="Dougan E. K."/>
            <person name="Chan C."/>
            <person name="Rhodes N."/>
            <person name="Thang M."/>
        </authorList>
    </citation>
    <scope>NUCLEOTIDE SEQUENCE</scope>
</reference>
<dbReference type="EMBL" id="CAMXCT010003001">
    <property type="protein sequence ID" value="CAI4001800.1"/>
    <property type="molecule type" value="Genomic_DNA"/>
</dbReference>
<reference evidence="6" key="2">
    <citation type="submission" date="2024-04" db="EMBL/GenBank/DDBJ databases">
        <authorList>
            <person name="Chen Y."/>
            <person name="Shah S."/>
            <person name="Dougan E. K."/>
            <person name="Thang M."/>
            <person name="Chan C."/>
        </authorList>
    </citation>
    <scope>NUCLEOTIDE SEQUENCE [LARGE SCALE GENOMIC DNA]</scope>
</reference>
<feature type="compositionally biased region" description="Basic and acidic residues" evidence="2">
    <location>
        <begin position="1317"/>
        <end position="1340"/>
    </location>
</feature>
<dbReference type="EMBL" id="CAMXCT030003001">
    <property type="protein sequence ID" value="CAL4789112.1"/>
    <property type="molecule type" value="Genomic_DNA"/>
</dbReference>
<keyword evidence="7" id="KW-1185">Reference proteome</keyword>
<feature type="region of interest" description="Disordered" evidence="2">
    <location>
        <begin position="1314"/>
        <end position="1363"/>
    </location>
</feature>
<comment type="caution">
    <text evidence="5">The sequence shown here is derived from an EMBL/GenBank/DDBJ whole genome shotgun (WGS) entry which is preliminary data.</text>
</comment>
<dbReference type="Proteomes" id="UP001152797">
    <property type="component" value="Unassembled WGS sequence"/>
</dbReference>
<dbReference type="OrthoDB" id="493372at2759"/>
<evidence type="ECO:0000259" key="4">
    <source>
        <dbReference type="SMART" id="SM01083"/>
    </source>
</evidence>
<keyword evidence="3" id="KW-0472">Membrane</keyword>
<gene>
    <name evidence="5" type="ORF">C1SCF055_LOCUS27808</name>
</gene>
<name>A0A9P1D2I7_9DINO</name>
<evidence type="ECO:0000313" key="6">
    <source>
        <dbReference type="EMBL" id="CAL1155175.1"/>
    </source>
</evidence>
<feature type="region of interest" description="Disordered" evidence="2">
    <location>
        <begin position="671"/>
        <end position="694"/>
    </location>
</feature>
<keyword evidence="3" id="KW-1133">Transmembrane helix</keyword>
<feature type="region of interest" description="Disordered" evidence="2">
    <location>
        <begin position="610"/>
        <end position="643"/>
    </location>
</feature>
<feature type="compositionally biased region" description="Low complexity" evidence="2">
    <location>
        <begin position="613"/>
        <end position="627"/>
    </location>
</feature>
<feature type="coiled-coil region" evidence="1">
    <location>
        <begin position="1158"/>
        <end position="1188"/>
    </location>
</feature>
<feature type="transmembrane region" description="Helical" evidence="3">
    <location>
        <begin position="42"/>
        <end position="61"/>
    </location>
</feature>
<feature type="domain" description="CBF1-interacting co-repressor CIR N-terminal" evidence="4">
    <location>
        <begin position="1143"/>
        <end position="1179"/>
    </location>
</feature>